<gene>
    <name evidence="1" type="ORF">MML48_1g00089</name>
</gene>
<name>A0ACB9TRA9_HOLOL</name>
<sequence length="113" mass="13157">MDSLEQYTRRNSIRLFGVPEQENEDTLKLVKEILTEKMELPEICFLIDRCHRLKSKNASKNIATNARPNAIIIKFMSYNAKMSVNQQKKALKGTGWVITDDLTSNRYALYRVF</sequence>
<dbReference type="EMBL" id="CM043015">
    <property type="protein sequence ID" value="KAI4469370.1"/>
    <property type="molecule type" value="Genomic_DNA"/>
</dbReference>
<proteinExistence type="predicted"/>
<evidence type="ECO:0000313" key="2">
    <source>
        <dbReference type="Proteomes" id="UP001056778"/>
    </source>
</evidence>
<evidence type="ECO:0000313" key="1">
    <source>
        <dbReference type="EMBL" id="KAI4469370.1"/>
    </source>
</evidence>
<organism evidence="1 2">
    <name type="scientific">Holotrichia oblita</name>
    <name type="common">Chafer beetle</name>
    <dbReference type="NCBI Taxonomy" id="644536"/>
    <lineage>
        <taxon>Eukaryota</taxon>
        <taxon>Metazoa</taxon>
        <taxon>Ecdysozoa</taxon>
        <taxon>Arthropoda</taxon>
        <taxon>Hexapoda</taxon>
        <taxon>Insecta</taxon>
        <taxon>Pterygota</taxon>
        <taxon>Neoptera</taxon>
        <taxon>Endopterygota</taxon>
        <taxon>Coleoptera</taxon>
        <taxon>Polyphaga</taxon>
        <taxon>Scarabaeiformia</taxon>
        <taxon>Scarabaeidae</taxon>
        <taxon>Melolonthinae</taxon>
        <taxon>Holotrichia</taxon>
    </lineage>
</organism>
<dbReference type="Proteomes" id="UP001056778">
    <property type="component" value="Chromosome 1"/>
</dbReference>
<keyword evidence="2" id="KW-1185">Reference proteome</keyword>
<comment type="caution">
    <text evidence="1">The sequence shown here is derived from an EMBL/GenBank/DDBJ whole genome shotgun (WGS) entry which is preliminary data.</text>
</comment>
<reference evidence="1" key="1">
    <citation type="submission" date="2022-04" db="EMBL/GenBank/DDBJ databases">
        <title>Chromosome-scale genome assembly of Holotrichia oblita Faldermann.</title>
        <authorList>
            <person name="Rongchong L."/>
        </authorList>
    </citation>
    <scope>NUCLEOTIDE SEQUENCE</scope>
    <source>
        <strain evidence="1">81SQS9</strain>
    </source>
</reference>
<protein>
    <submittedName>
        <fullName evidence="1">L1 transposable element-related</fullName>
    </submittedName>
</protein>
<accession>A0ACB9TRA9</accession>